<dbReference type="EMBL" id="AP025516">
    <property type="protein sequence ID" value="BDD89083.1"/>
    <property type="molecule type" value="Genomic_DNA"/>
</dbReference>
<reference evidence="1 2" key="1">
    <citation type="submission" date="2022-01" db="EMBL/GenBank/DDBJ databases">
        <title>Desulfofustis limnae sp. nov., a novel mesophilic sulfate-reducing bacterium isolated from marsh soil.</title>
        <authorList>
            <person name="Watanabe M."/>
            <person name="Takahashi A."/>
            <person name="Kojima H."/>
            <person name="Fukui M."/>
        </authorList>
    </citation>
    <scope>NUCLEOTIDE SEQUENCE [LARGE SCALE GENOMIC DNA]</scope>
    <source>
        <strain evidence="1 2">PPLL</strain>
    </source>
</reference>
<keyword evidence="2" id="KW-1185">Reference proteome</keyword>
<protein>
    <recommendedName>
        <fullName evidence="3">Peroxiredoxin</fullName>
    </recommendedName>
</protein>
<gene>
    <name evidence="1" type="ORF">DPPLL_34480</name>
</gene>
<dbReference type="InterPro" id="IPR027396">
    <property type="entry name" value="DsrEFH-like"/>
</dbReference>
<name>A0ABN6MBY6_9BACT</name>
<organism evidence="1 2">
    <name type="scientific">Desulfofustis limnaeus</name>
    <dbReference type="NCBI Taxonomy" id="2740163"/>
    <lineage>
        <taxon>Bacteria</taxon>
        <taxon>Pseudomonadati</taxon>
        <taxon>Thermodesulfobacteriota</taxon>
        <taxon>Desulfobulbia</taxon>
        <taxon>Desulfobulbales</taxon>
        <taxon>Desulfocapsaceae</taxon>
        <taxon>Desulfofustis</taxon>
    </lineage>
</organism>
<evidence type="ECO:0000313" key="1">
    <source>
        <dbReference type="EMBL" id="BDD89083.1"/>
    </source>
</evidence>
<proteinExistence type="predicted"/>
<dbReference type="SUPFAM" id="SSF75169">
    <property type="entry name" value="DsrEFH-like"/>
    <property type="match status" value="1"/>
</dbReference>
<evidence type="ECO:0000313" key="2">
    <source>
        <dbReference type="Proteomes" id="UP000830055"/>
    </source>
</evidence>
<sequence length="104" mass="11393">MAKSLGIFVTNPDCLHHVIGITKAAKAKGSKVKVFFTWTATHNAKDKAFPELCSLADDVSICVDSYKKQGYDPADIPEGLTDKKMATQAQHGIIIEDYDCYLSL</sequence>
<dbReference type="Proteomes" id="UP000830055">
    <property type="component" value="Chromosome"/>
</dbReference>
<accession>A0ABN6MBY6</accession>
<evidence type="ECO:0008006" key="3">
    <source>
        <dbReference type="Google" id="ProtNLM"/>
    </source>
</evidence>
<dbReference type="RefSeq" id="WP_284152409.1">
    <property type="nucleotide sequence ID" value="NZ_AP025516.1"/>
</dbReference>